<comment type="caution">
    <text evidence="7">The sequence shown here is derived from an EMBL/GenBank/DDBJ whole genome shotgun (WGS) entry which is preliminary data.</text>
</comment>
<dbReference type="InterPro" id="IPR012583">
    <property type="entry name" value="RIX1_N"/>
</dbReference>
<name>A0ABP9Z4T5_9FUNG</name>
<evidence type="ECO:0000259" key="6">
    <source>
        <dbReference type="Pfam" id="PF08167"/>
    </source>
</evidence>
<dbReference type="EMBL" id="BAABUK010000019">
    <property type="protein sequence ID" value="GAA5814128.1"/>
    <property type="molecule type" value="Genomic_DNA"/>
</dbReference>
<gene>
    <name evidence="7" type="ORF">MFLAVUS_007619</name>
</gene>
<feature type="region of interest" description="Disordered" evidence="5">
    <location>
        <begin position="713"/>
        <end position="745"/>
    </location>
</feature>
<organism evidence="7 8">
    <name type="scientific">Mucor flavus</name>
    <dbReference type="NCBI Taxonomy" id="439312"/>
    <lineage>
        <taxon>Eukaryota</taxon>
        <taxon>Fungi</taxon>
        <taxon>Fungi incertae sedis</taxon>
        <taxon>Mucoromycota</taxon>
        <taxon>Mucoromycotina</taxon>
        <taxon>Mucoromycetes</taxon>
        <taxon>Mucorales</taxon>
        <taxon>Mucorineae</taxon>
        <taxon>Mucoraceae</taxon>
        <taxon>Mucor</taxon>
    </lineage>
</organism>
<dbReference type="PANTHER" id="PTHR34105">
    <property type="entry name" value="PROLINE-, GLUTAMIC ACID- AND LEUCINE-RICH PROTEIN 1"/>
    <property type="match status" value="1"/>
</dbReference>
<dbReference type="InterPro" id="IPR016024">
    <property type="entry name" value="ARM-type_fold"/>
</dbReference>
<keyword evidence="4" id="KW-0539">Nucleus</keyword>
<evidence type="ECO:0000313" key="8">
    <source>
        <dbReference type="Proteomes" id="UP001473302"/>
    </source>
</evidence>
<evidence type="ECO:0000313" key="7">
    <source>
        <dbReference type="EMBL" id="GAA5814128.1"/>
    </source>
</evidence>
<dbReference type="Pfam" id="PF08167">
    <property type="entry name" value="RIX1"/>
    <property type="match status" value="1"/>
</dbReference>
<evidence type="ECO:0000256" key="4">
    <source>
        <dbReference type="ARBA" id="ARBA00023242"/>
    </source>
</evidence>
<evidence type="ECO:0000256" key="5">
    <source>
        <dbReference type="SAM" id="MobiDB-lite"/>
    </source>
</evidence>
<feature type="region of interest" description="Disordered" evidence="5">
    <location>
        <begin position="606"/>
        <end position="626"/>
    </location>
</feature>
<dbReference type="Proteomes" id="UP001473302">
    <property type="component" value="Unassembled WGS sequence"/>
</dbReference>
<dbReference type="SUPFAM" id="SSF48371">
    <property type="entry name" value="ARM repeat"/>
    <property type="match status" value="1"/>
</dbReference>
<evidence type="ECO:0000256" key="1">
    <source>
        <dbReference type="ARBA" id="ARBA00004123"/>
    </source>
</evidence>
<sequence>MSFQLTSAAKNTQLLSNVLSLYMSNDNMIHKNLSFVLDIIVNHRLFTETREPSEELASVYRKWTVRLNSLLQSKIVAARWCGIVLIRVTCENSHALLIDNAKTWSAQLLGFVGKSEPLIIHQEAIQTLSFLFSYTADKPELQREVATPNLQRYNQLLLQLGRKQDLLATVLSALTCNVRSFPSTARHISEPVLQLCLSCLDGSRDLDDKTIKEANKCLVSLYHAGGKANMADVWRDSLSRLIGSVHDCLNRLFDTIDEETQETELPKSYPFLPVSSDYVDAFPVLLKRIQLVQECISTFLTTSTTIAVGVPVVHLVDLICRIYNVFEGSLMRDYKDKSEFFTLMMCLPALHLSTSKMFTSLLYCSGQEMMRYSKLFSRILLRLLSDHKNKQTLKVSTYKLISLCLEKCGYAFAESIYKQLIASILQDLLVVEHKAASLTITSGQQKKSHKKRKTELTNSDSLSTKLISARSTEVQVAALDTLASLLDVFGFAMENAQRSAVDGTVLTRLIQVIQPSNMSDEEIILVKAGLYQCLIASISHPIETQASILPHATRLFAAGVNDQSHQLQSLCRKGLNVCDLITHARLPPIQRVLPKVSPAVVITAQEIEEEEEEEEEEQEQEQQEQEIVNETIKERVVEQAREVIESVPITPVTLPTMAAPVALPFVEKEIVFEAVVEETKPVETTPAETTTSVATETVESIVIESVASSTLEAAKPAVVDEDEDMDLDMPMIDMTGPDSDEDDEE</sequence>
<feature type="compositionally biased region" description="Acidic residues" evidence="5">
    <location>
        <begin position="606"/>
        <end position="624"/>
    </location>
</feature>
<feature type="domain" description="Pre-rRNA-processing protein RIX1 N-terminal" evidence="6">
    <location>
        <begin position="18"/>
        <end position="205"/>
    </location>
</feature>
<comment type="subcellular location">
    <subcellularLocation>
        <location evidence="1">Nucleus</location>
    </subcellularLocation>
</comment>
<comment type="similarity">
    <text evidence="2">Belongs to the RIX1/PELP1 family.</text>
</comment>
<reference evidence="7 8" key="1">
    <citation type="submission" date="2024-04" db="EMBL/GenBank/DDBJ databases">
        <title>genome sequences of Mucor flavus KT1a and Helicostylum pulchrum KT1b strains isolated from the surface of a dry-aged beef.</title>
        <authorList>
            <person name="Toyotome T."/>
            <person name="Hosono M."/>
            <person name="Torimaru M."/>
            <person name="Fukuda K."/>
            <person name="Mikami N."/>
        </authorList>
    </citation>
    <scope>NUCLEOTIDE SEQUENCE [LARGE SCALE GENOMIC DNA]</scope>
    <source>
        <strain evidence="7 8">KT1a</strain>
    </source>
</reference>
<evidence type="ECO:0000256" key="3">
    <source>
        <dbReference type="ARBA" id="ARBA00021502"/>
    </source>
</evidence>
<keyword evidence="8" id="KW-1185">Reference proteome</keyword>
<accession>A0ABP9Z4T5</accession>
<protein>
    <recommendedName>
        <fullName evidence="3">Pre-rRNA-processing protein RIX1</fullName>
    </recommendedName>
</protein>
<evidence type="ECO:0000256" key="2">
    <source>
        <dbReference type="ARBA" id="ARBA00010511"/>
    </source>
</evidence>
<proteinExistence type="inferred from homology"/>
<dbReference type="PANTHER" id="PTHR34105:SF1">
    <property type="entry name" value="PROLINE-, GLUTAMIC ACID- AND LEUCINE-RICH PROTEIN 1"/>
    <property type="match status" value="1"/>
</dbReference>